<dbReference type="STRING" id="6945.B7P7R9"/>
<evidence type="ECO:0000256" key="6">
    <source>
        <dbReference type="ARBA" id="ARBA00022741"/>
    </source>
</evidence>
<evidence type="ECO:0000256" key="8">
    <source>
        <dbReference type="ARBA" id="ARBA00022842"/>
    </source>
</evidence>
<feature type="transmembrane region" description="Helical" evidence="12">
    <location>
        <begin position="59"/>
        <end position="80"/>
    </location>
</feature>
<accession>B7P7R9</accession>
<gene>
    <name evidence="14" type="ORF">IscW_ISCW002591</name>
</gene>
<evidence type="ECO:0000256" key="12">
    <source>
        <dbReference type="SAM" id="Phobius"/>
    </source>
</evidence>
<dbReference type="PaxDb" id="6945-B7P7R9"/>
<evidence type="ECO:0000259" key="13">
    <source>
        <dbReference type="PROSITE" id="PS50125"/>
    </source>
</evidence>
<keyword evidence="10 12" id="KW-0472">Membrane</keyword>
<dbReference type="OrthoDB" id="10261550at2759"/>
<dbReference type="GO" id="GO:0005524">
    <property type="term" value="F:ATP binding"/>
    <property type="evidence" value="ECO:0007669"/>
    <property type="project" value="UniProtKB-KW"/>
</dbReference>
<keyword evidence="4 12" id="KW-0812">Transmembrane</keyword>
<reference evidence="14 16" key="1">
    <citation type="submission" date="2008-03" db="EMBL/GenBank/DDBJ databases">
        <title>Annotation of Ixodes scapularis.</title>
        <authorList>
            <consortium name="Ixodes scapularis Genome Project Consortium"/>
            <person name="Caler E."/>
            <person name="Hannick L.I."/>
            <person name="Bidwell S."/>
            <person name="Joardar V."/>
            <person name="Thiagarajan M."/>
            <person name="Amedeo P."/>
            <person name="Galinsky K.J."/>
            <person name="Schobel S."/>
            <person name="Inman J."/>
            <person name="Hostetler J."/>
            <person name="Miller J."/>
            <person name="Hammond M."/>
            <person name="Megy K."/>
            <person name="Lawson D."/>
            <person name="Kodira C."/>
            <person name="Sutton G."/>
            <person name="Meyer J."/>
            <person name="Hill C.A."/>
            <person name="Birren B."/>
            <person name="Nene V."/>
            <person name="Collins F."/>
            <person name="Alarcon-Chaidez F."/>
            <person name="Wikel S."/>
            <person name="Strausberg R."/>
        </authorList>
    </citation>
    <scope>NUCLEOTIDE SEQUENCE [LARGE SCALE GENOMIC DNA]</scope>
    <source>
        <strain evidence="16">Wikel</strain>
        <strain evidence="14">Wikel colony</strain>
    </source>
</reference>
<dbReference type="EMBL" id="ABJB010602666">
    <property type="status" value="NOT_ANNOTATED_CDS"/>
    <property type="molecule type" value="Genomic_DNA"/>
</dbReference>
<keyword evidence="8" id="KW-0460">Magnesium</keyword>
<feature type="domain" description="Guanylate cyclase" evidence="13">
    <location>
        <begin position="134"/>
        <end position="218"/>
    </location>
</feature>
<organism>
    <name type="scientific">Ixodes scapularis</name>
    <name type="common">Black-legged tick</name>
    <name type="synonym">Deer tick</name>
    <dbReference type="NCBI Taxonomy" id="6945"/>
    <lineage>
        <taxon>Eukaryota</taxon>
        <taxon>Metazoa</taxon>
        <taxon>Ecdysozoa</taxon>
        <taxon>Arthropoda</taxon>
        <taxon>Chelicerata</taxon>
        <taxon>Arachnida</taxon>
        <taxon>Acari</taxon>
        <taxon>Parasitiformes</taxon>
        <taxon>Ixodida</taxon>
        <taxon>Ixodoidea</taxon>
        <taxon>Ixodidae</taxon>
        <taxon>Ixodinae</taxon>
        <taxon>Ixodes</taxon>
    </lineage>
</organism>
<evidence type="ECO:0000256" key="4">
    <source>
        <dbReference type="ARBA" id="ARBA00022692"/>
    </source>
</evidence>
<dbReference type="EMBL" id="ABJB010755160">
    <property type="status" value="NOT_ANNOTATED_CDS"/>
    <property type="molecule type" value="Genomic_DNA"/>
</dbReference>
<evidence type="ECO:0000256" key="9">
    <source>
        <dbReference type="ARBA" id="ARBA00022989"/>
    </source>
</evidence>
<keyword evidence="16" id="KW-1185">Reference proteome</keyword>
<dbReference type="Pfam" id="PF00211">
    <property type="entry name" value="Guanylate_cyc"/>
    <property type="match status" value="1"/>
</dbReference>
<dbReference type="Proteomes" id="UP000001555">
    <property type="component" value="Unassembled WGS sequence"/>
</dbReference>
<name>B7P7R9_IXOSC</name>
<comment type="catalytic activity">
    <reaction evidence="1">
        <text>ATP = 3',5'-cyclic AMP + diphosphate</text>
        <dbReference type="Rhea" id="RHEA:15389"/>
        <dbReference type="ChEBI" id="CHEBI:30616"/>
        <dbReference type="ChEBI" id="CHEBI:33019"/>
        <dbReference type="ChEBI" id="CHEBI:58165"/>
        <dbReference type="EC" id="4.6.1.1"/>
    </reaction>
</comment>
<feature type="transmembrane region" description="Helical" evidence="12">
    <location>
        <begin position="86"/>
        <end position="107"/>
    </location>
</feature>
<evidence type="ECO:0000256" key="10">
    <source>
        <dbReference type="ARBA" id="ARBA00023136"/>
    </source>
</evidence>
<protein>
    <recommendedName>
        <fullName evidence="3">adenylate cyclase</fullName>
        <ecNumber evidence="3">4.6.1.1</ecNumber>
    </recommendedName>
</protein>
<dbReference type="PANTHER" id="PTHR45627:SF30">
    <property type="entry name" value="ADENYLATE CYCLASE TYPE 3"/>
    <property type="match status" value="1"/>
</dbReference>
<dbReference type="EMBL" id="ABJB010338128">
    <property type="status" value="NOT_ANNOTATED_CDS"/>
    <property type="molecule type" value="Genomic_DNA"/>
</dbReference>
<evidence type="ECO:0000313" key="14">
    <source>
        <dbReference type="EMBL" id="EEC02641.1"/>
    </source>
</evidence>
<dbReference type="PANTHER" id="PTHR45627">
    <property type="entry name" value="ADENYLATE CYCLASE TYPE 1"/>
    <property type="match status" value="1"/>
</dbReference>
<dbReference type="EMBL" id="DS652957">
    <property type="protein sequence ID" value="EEC02641.1"/>
    <property type="molecule type" value="Genomic_DNA"/>
</dbReference>
<evidence type="ECO:0000256" key="2">
    <source>
        <dbReference type="ARBA" id="ARBA00004141"/>
    </source>
</evidence>
<evidence type="ECO:0000256" key="7">
    <source>
        <dbReference type="ARBA" id="ARBA00022840"/>
    </source>
</evidence>
<evidence type="ECO:0000256" key="11">
    <source>
        <dbReference type="ARBA" id="ARBA00023239"/>
    </source>
</evidence>
<dbReference type="InParanoid" id="B7P7R9"/>
<dbReference type="SMART" id="SM00044">
    <property type="entry name" value="CYCc"/>
    <property type="match status" value="1"/>
</dbReference>
<dbReference type="EnsemblMetazoa" id="ISCW002591-RA">
    <property type="protein sequence ID" value="ISCW002591-PA"/>
    <property type="gene ID" value="ISCW002591"/>
</dbReference>
<keyword evidence="9 12" id="KW-1133">Transmembrane helix</keyword>
<sequence>MAAGPVRPLLKRTDTELSIDQSGLQRFLPRRFRFLFADAQAESLYRDYYRTQKWLDFKAWQAAAVLCCLALAAVALPFWLVKAPHWSGPALLGGQGVALVVLQVVAWRWPGGQVASTALHVSTRSATQKFHQLRIKILGDCYYCISGAPEERPDHAVLCVHMGLSMVEAIRSVREQTKSGVDMRVGIHTGAILAGVLGQRQWQFDVYSKDVVLANKMESGGLPGTLRARWIRTGSWKTALPGEIPRDRRVTPTKRSTVGGCTESCSKGTPKSECTTQTSLLCSRVVVVA</sequence>
<dbReference type="CDD" id="cd07302">
    <property type="entry name" value="CHD"/>
    <property type="match status" value="1"/>
</dbReference>
<dbReference type="GO" id="GO:0035556">
    <property type="term" value="P:intracellular signal transduction"/>
    <property type="evidence" value="ECO:0007669"/>
    <property type="project" value="InterPro"/>
</dbReference>
<keyword evidence="7" id="KW-0067">ATP-binding</keyword>
<dbReference type="GO" id="GO:0016020">
    <property type="term" value="C:membrane"/>
    <property type="evidence" value="ECO:0007669"/>
    <property type="project" value="UniProtKB-SubCell"/>
</dbReference>
<keyword evidence="5" id="KW-0479">Metal-binding</keyword>
<dbReference type="GO" id="GO:0046872">
    <property type="term" value="F:metal ion binding"/>
    <property type="evidence" value="ECO:0007669"/>
    <property type="project" value="UniProtKB-KW"/>
</dbReference>
<keyword evidence="6" id="KW-0547">Nucleotide-binding</keyword>
<proteinExistence type="predicted"/>
<keyword evidence="11 14" id="KW-0456">Lyase</keyword>
<evidence type="ECO:0000313" key="16">
    <source>
        <dbReference type="Proteomes" id="UP000001555"/>
    </source>
</evidence>
<dbReference type="HOGENOM" id="CLU_964048_0_0_1"/>
<dbReference type="InterPro" id="IPR001054">
    <property type="entry name" value="A/G_cyclase"/>
</dbReference>
<reference evidence="15" key="2">
    <citation type="submission" date="2020-05" db="UniProtKB">
        <authorList>
            <consortium name="EnsemblMetazoa"/>
        </authorList>
    </citation>
    <scope>IDENTIFICATION</scope>
    <source>
        <strain evidence="15">wikel</strain>
    </source>
</reference>
<dbReference type="GO" id="GO:0009190">
    <property type="term" value="P:cyclic nucleotide biosynthetic process"/>
    <property type="evidence" value="ECO:0007669"/>
    <property type="project" value="InterPro"/>
</dbReference>
<dbReference type="EC" id="4.6.1.1" evidence="3"/>
<dbReference type="EMBL" id="ABJB010677563">
    <property type="status" value="NOT_ANNOTATED_CDS"/>
    <property type="molecule type" value="Genomic_DNA"/>
</dbReference>
<dbReference type="SUPFAM" id="SSF55073">
    <property type="entry name" value="Nucleotide cyclase"/>
    <property type="match status" value="1"/>
</dbReference>
<comment type="subcellular location">
    <subcellularLocation>
        <location evidence="2">Membrane</location>
        <topology evidence="2">Multi-pass membrane protein</topology>
    </subcellularLocation>
</comment>
<evidence type="ECO:0000256" key="3">
    <source>
        <dbReference type="ARBA" id="ARBA00012201"/>
    </source>
</evidence>
<dbReference type="VEuPathDB" id="VectorBase:ISCI002591"/>
<dbReference type="PROSITE" id="PS50125">
    <property type="entry name" value="GUANYLATE_CYCLASE_2"/>
    <property type="match status" value="1"/>
</dbReference>
<dbReference type="AlphaFoldDB" id="B7P7R9"/>
<dbReference type="VEuPathDB" id="VectorBase:ISCW002591"/>
<dbReference type="GO" id="GO:0004016">
    <property type="term" value="F:adenylate cyclase activity"/>
    <property type="evidence" value="ECO:0007669"/>
    <property type="project" value="UniProtKB-EC"/>
</dbReference>
<evidence type="ECO:0000256" key="1">
    <source>
        <dbReference type="ARBA" id="ARBA00001593"/>
    </source>
</evidence>
<evidence type="ECO:0000313" key="15">
    <source>
        <dbReference type="EnsemblMetazoa" id="ISCW002591-PA"/>
    </source>
</evidence>
<evidence type="ECO:0000256" key="5">
    <source>
        <dbReference type="ARBA" id="ARBA00022723"/>
    </source>
</evidence>
<dbReference type="VEuPathDB" id="VectorBase:ISCP_003161"/>
<dbReference type="InterPro" id="IPR029787">
    <property type="entry name" value="Nucleotide_cyclase"/>
</dbReference>
<dbReference type="Gene3D" id="3.30.70.1230">
    <property type="entry name" value="Nucleotide cyclase"/>
    <property type="match status" value="1"/>
</dbReference>